<keyword evidence="6 9" id="KW-0472">Membrane</keyword>
<dbReference type="AlphaFoldDB" id="A0A6P7HP34"/>
<feature type="transmembrane region" description="Helical" evidence="9">
    <location>
        <begin position="82"/>
        <end position="105"/>
    </location>
</feature>
<evidence type="ECO:0000313" key="12">
    <source>
        <dbReference type="RefSeq" id="XP_028253711.1"/>
    </source>
</evidence>
<dbReference type="GO" id="GO:0004994">
    <property type="term" value="F:somatostatin receptor activity"/>
    <property type="evidence" value="ECO:0007669"/>
    <property type="project" value="TreeGrafter"/>
</dbReference>
<keyword evidence="2" id="KW-1003">Cell membrane</keyword>
<protein>
    <submittedName>
        <fullName evidence="12">Uncharacterized protein ora6</fullName>
    </submittedName>
</protein>
<evidence type="ECO:0000256" key="5">
    <source>
        <dbReference type="ARBA" id="ARBA00023040"/>
    </source>
</evidence>
<evidence type="ECO:0000256" key="6">
    <source>
        <dbReference type="ARBA" id="ARBA00023136"/>
    </source>
</evidence>
<organism evidence="11 12">
    <name type="scientific">Parambassis ranga</name>
    <name type="common">Indian glassy fish</name>
    <dbReference type="NCBI Taxonomy" id="210632"/>
    <lineage>
        <taxon>Eukaryota</taxon>
        <taxon>Metazoa</taxon>
        <taxon>Chordata</taxon>
        <taxon>Craniata</taxon>
        <taxon>Vertebrata</taxon>
        <taxon>Euteleostomi</taxon>
        <taxon>Actinopterygii</taxon>
        <taxon>Neopterygii</taxon>
        <taxon>Teleostei</taxon>
        <taxon>Neoteleostei</taxon>
        <taxon>Acanthomorphata</taxon>
        <taxon>Ovalentaria</taxon>
        <taxon>Ambassidae</taxon>
        <taxon>Parambassis</taxon>
    </lineage>
</organism>
<feature type="transmembrane region" description="Helical" evidence="9">
    <location>
        <begin position="241"/>
        <end position="262"/>
    </location>
</feature>
<dbReference type="GO" id="GO:0042923">
    <property type="term" value="F:neuropeptide binding"/>
    <property type="evidence" value="ECO:0007669"/>
    <property type="project" value="TreeGrafter"/>
</dbReference>
<dbReference type="CDD" id="cd00637">
    <property type="entry name" value="7tm_classA_rhodopsin-like"/>
    <property type="match status" value="1"/>
</dbReference>
<dbReference type="GO" id="GO:0043005">
    <property type="term" value="C:neuron projection"/>
    <property type="evidence" value="ECO:0007669"/>
    <property type="project" value="TreeGrafter"/>
</dbReference>
<evidence type="ECO:0000256" key="2">
    <source>
        <dbReference type="ARBA" id="ARBA00022475"/>
    </source>
</evidence>
<keyword evidence="8" id="KW-0807">Transducer</keyword>
<dbReference type="InterPro" id="IPR000276">
    <property type="entry name" value="GPCR_Rhodpsn"/>
</dbReference>
<feature type="transmembrane region" description="Helical" evidence="9">
    <location>
        <begin position="43"/>
        <end position="62"/>
    </location>
</feature>
<dbReference type="GO" id="GO:0071385">
    <property type="term" value="P:cellular response to glucocorticoid stimulus"/>
    <property type="evidence" value="ECO:0007669"/>
    <property type="project" value="TreeGrafter"/>
</dbReference>
<dbReference type="PRINTS" id="PR00237">
    <property type="entry name" value="GPCRRHODOPSN"/>
</dbReference>
<dbReference type="Pfam" id="PF00001">
    <property type="entry name" value="7tm_1"/>
    <property type="match status" value="1"/>
</dbReference>
<gene>
    <name evidence="12" type="primary">ora6</name>
</gene>
<dbReference type="PROSITE" id="PS50262">
    <property type="entry name" value="G_PROTEIN_RECEP_F1_2"/>
    <property type="match status" value="1"/>
</dbReference>
<feature type="transmembrane region" description="Helical" evidence="9">
    <location>
        <begin position="12"/>
        <end position="31"/>
    </location>
</feature>
<dbReference type="Proteomes" id="UP000515145">
    <property type="component" value="Chromosome 24"/>
</dbReference>
<dbReference type="GeneID" id="114429062"/>
<feature type="domain" description="G-protein coupled receptors family 1 profile" evidence="10">
    <location>
        <begin position="22"/>
        <end position="293"/>
    </location>
</feature>
<dbReference type="CTD" id="100499249"/>
<accession>A0A6P7HP34</accession>
<dbReference type="OrthoDB" id="8930837at2759"/>
<evidence type="ECO:0000256" key="3">
    <source>
        <dbReference type="ARBA" id="ARBA00022692"/>
    </source>
</evidence>
<keyword evidence="7" id="KW-0675">Receptor</keyword>
<feature type="transmembrane region" description="Helical" evidence="9">
    <location>
        <begin position="185"/>
        <end position="211"/>
    </location>
</feature>
<dbReference type="PANTHER" id="PTHR24229">
    <property type="entry name" value="NEUROPEPTIDES RECEPTOR"/>
    <property type="match status" value="1"/>
</dbReference>
<keyword evidence="3 9" id="KW-0812">Transmembrane</keyword>
<keyword evidence="5" id="KW-0297">G-protein coupled receptor</keyword>
<dbReference type="GO" id="GO:0005886">
    <property type="term" value="C:plasma membrane"/>
    <property type="evidence" value="ECO:0007669"/>
    <property type="project" value="UniProtKB-SubCell"/>
</dbReference>
<evidence type="ECO:0000259" key="10">
    <source>
        <dbReference type="PROSITE" id="PS50262"/>
    </source>
</evidence>
<dbReference type="PANTHER" id="PTHR24229:SF6">
    <property type="entry name" value="SOMATOSTATIN RECEPTOR TYPE 2"/>
    <property type="match status" value="1"/>
</dbReference>
<name>A0A6P7HP34_9TELE</name>
<evidence type="ECO:0000256" key="4">
    <source>
        <dbReference type="ARBA" id="ARBA00022989"/>
    </source>
</evidence>
<dbReference type="InParanoid" id="A0A6P7HP34"/>
<keyword evidence="11" id="KW-1185">Reference proteome</keyword>
<dbReference type="SUPFAM" id="SSF81321">
    <property type="entry name" value="Family A G protein-coupled receptor-like"/>
    <property type="match status" value="1"/>
</dbReference>
<evidence type="ECO:0000256" key="8">
    <source>
        <dbReference type="ARBA" id="ARBA00023224"/>
    </source>
</evidence>
<evidence type="ECO:0000256" key="1">
    <source>
        <dbReference type="ARBA" id="ARBA00004651"/>
    </source>
</evidence>
<evidence type="ECO:0000313" key="11">
    <source>
        <dbReference type="Proteomes" id="UP000515145"/>
    </source>
</evidence>
<proteinExistence type="predicted"/>
<sequence length="312" mass="35411">MAGFFSDLMGLRVLLSCIGFVGNVVLILSIIQIRFSRVKSFELFLLGLAAANMEEIVIINIYDVLILETSAAETGTWSCRLLKFMTVFGEINSILFTVLISIFRYQKLRDAGRRVNLPIFLDNIRSAWMMSGVCVMLSTFLSLPVFVMNLQQSKVNITSNSSGCPPDFFRCSKNYCPLLNRSYKYLFIVLCHMVPLLIVTITSCLILTVLLRQRKTVTPEVSVSGSSQLHRKTKDPRFQRSTIAILAAMCLFQVDWTVYLIFQWTFNATDFPISAEIEFFVSTSYTSISPYVYGVGNNLFTLRNFKNLLKLC</sequence>
<evidence type="ECO:0000256" key="9">
    <source>
        <dbReference type="SAM" id="Phobius"/>
    </source>
</evidence>
<keyword evidence="4 9" id="KW-1133">Transmembrane helix</keyword>
<evidence type="ECO:0000256" key="7">
    <source>
        <dbReference type="ARBA" id="ARBA00023170"/>
    </source>
</evidence>
<dbReference type="Gene3D" id="1.20.1070.10">
    <property type="entry name" value="Rhodopsin 7-helix transmembrane proteins"/>
    <property type="match status" value="1"/>
</dbReference>
<dbReference type="InterPro" id="IPR017452">
    <property type="entry name" value="GPCR_Rhodpsn_7TM"/>
</dbReference>
<dbReference type="GO" id="GO:0071392">
    <property type="term" value="P:cellular response to estradiol stimulus"/>
    <property type="evidence" value="ECO:0007669"/>
    <property type="project" value="TreeGrafter"/>
</dbReference>
<dbReference type="RefSeq" id="XP_028253711.1">
    <property type="nucleotide sequence ID" value="XM_028397910.1"/>
</dbReference>
<feature type="transmembrane region" description="Helical" evidence="9">
    <location>
        <begin position="126"/>
        <end position="147"/>
    </location>
</feature>
<comment type="subcellular location">
    <subcellularLocation>
        <location evidence="1">Cell membrane</location>
        <topology evidence="1">Multi-pass membrane protein</topology>
    </subcellularLocation>
</comment>
<reference evidence="12" key="1">
    <citation type="submission" date="2025-08" db="UniProtKB">
        <authorList>
            <consortium name="RefSeq"/>
        </authorList>
    </citation>
    <scope>IDENTIFICATION</scope>
</reference>